<evidence type="ECO:0000256" key="10">
    <source>
        <dbReference type="ARBA" id="ARBA00023077"/>
    </source>
</evidence>
<sequence>MSAVDHGVKLTKLMIAMSIFFGSSVFAEESTLEKEDEIEIITVNSTGLIAYDSAGASKSDVPIIETPASVSVITEQRMTDLGSQTVQDALGYVAGLYNGTYGYDSRGDWSTIRGAEPTTYLDGLKLMFGNYNNTRMNPYSLSRIEVIKGPASVLYGQGTTGGIINLASKLPEVETSGQINVEVGNNDRYQLATDVTGSLNSDDSVLYRMIGLIRDSGTQFDYVDDDAVILSPSMTFYMGDSTEMTLLGNYQKLETGSTGQFYPHEGTVVPVSDVTYAGQTFAASQGDLSSTAFISEPEFDRYDTESYSLTAMFKHEFNDVLSLQTNMRYMDSQADYDSMYSLFTPALAIDNVSLPRTAYSSDATATAFTSDTRLYAIFDTGVIEHEVVFGFDYQDVEYKNVYDYGYGGTINPYAPDYSAFNAATDITWWYQDIASKDEAKQTGVYLQDSMKIADRVIVSGALRYDYVEQKNDYVGWVDQEAVTGRLGLMYLFEVGISPYVNYSQSFEPINGSGPDGLSLKPLEGEQYEVGVKYQPRGTEHLITLSAYDIDQKNYVVPSASGATPTQQDQIGKVNIKGVELEAQLAWEQVDVYASYAFTDSEVKEGTDELVGRPLESTPDNQASIWATYRPVQLDGFKIGAGARYVGHTEFLLQTRDTDAMVTNSLNTGLTLAQRTTPVFNEGVPYQTDSYTLFDFMIGYQYNDYSIALNVKNVADKEVITTCMNRGDCFYGQGRTVIATLTYDF</sequence>
<keyword evidence="13 14" id="KW-0998">Cell outer membrane</keyword>
<feature type="signal peptide" evidence="16">
    <location>
        <begin position="1"/>
        <end position="27"/>
    </location>
</feature>
<evidence type="ECO:0000256" key="11">
    <source>
        <dbReference type="ARBA" id="ARBA00023136"/>
    </source>
</evidence>
<dbReference type="Gene3D" id="2.170.130.10">
    <property type="entry name" value="TonB-dependent receptor, plug domain"/>
    <property type="match status" value="1"/>
</dbReference>
<feature type="chain" id="PRO_5045405327" evidence="16">
    <location>
        <begin position="28"/>
        <end position="744"/>
    </location>
</feature>
<dbReference type="InterPro" id="IPR036942">
    <property type="entry name" value="Beta-barrel_TonB_sf"/>
</dbReference>
<dbReference type="PROSITE" id="PS52016">
    <property type="entry name" value="TONB_DEPENDENT_REC_3"/>
    <property type="match status" value="1"/>
</dbReference>
<keyword evidence="8" id="KW-0408">Iron</keyword>
<dbReference type="EMBL" id="JAKIKS010000048">
    <property type="protein sequence ID" value="MCL1125409.1"/>
    <property type="molecule type" value="Genomic_DNA"/>
</dbReference>
<evidence type="ECO:0000256" key="13">
    <source>
        <dbReference type="ARBA" id="ARBA00023237"/>
    </source>
</evidence>
<comment type="caution">
    <text evidence="19">The sequence shown here is derived from an EMBL/GenBank/DDBJ whole genome shotgun (WGS) entry which is preliminary data.</text>
</comment>
<evidence type="ECO:0000259" key="17">
    <source>
        <dbReference type="Pfam" id="PF00593"/>
    </source>
</evidence>
<dbReference type="PANTHER" id="PTHR32552:SF68">
    <property type="entry name" value="FERRICHROME OUTER MEMBRANE TRANSPORTER_PHAGE RECEPTOR"/>
    <property type="match status" value="1"/>
</dbReference>
<evidence type="ECO:0000256" key="6">
    <source>
        <dbReference type="ARBA" id="ARBA00022692"/>
    </source>
</evidence>
<keyword evidence="9" id="KW-0406">Ion transport</keyword>
<feature type="domain" description="TonB-dependent receptor plug" evidence="18">
    <location>
        <begin position="63"/>
        <end position="163"/>
    </location>
</feature>
<dbReference type="InterPro" id="IPR012910">
    <property type="entry name" value="Plug_dom"/>
</dbReference>
<organism evidence="19 20">
    <name type="scientific">Shewanella surugensis</name>
    <dbReference type="NCBI Taxonomy" id="212020"/>
    <lineage>
        <taxon>Bacteria</taxon>
        <taxon>Pseudomonadati</taxon>
        <taxon>Pseudomonadota</taxon>
        <taxon>Gammaproteobacteria</taxon>
        <taxon>Alteromonadales</taxon>
        <taxon>Shewanellaceae</taxon>
        <taxon>Shewanella</taxon>
    </lineage>
</organism>
<evidence type="ECO:0000256" key="1">
    <source>
        <dbReference type="ARBA" id="ARBA00004571"/>
    </source>
</evidence>
<evidence type="ECO:0000256" key="15">
    <source>
        <dbReference type="RuleBase" id="RU003357"/>
    </source>
</evidence>
<evidence type="ECO:0000256" key="3">
    <source>
        <dbReference type="ARBA" id="ARBA00022448"/>
    </source>
</evidence>
<evidence type="ECO:0000256" key="4">
    <source>
        <dbReference type="ARBA" id="ARBA00022452"/>
    </source>
</evidence>
<dbReference type="InterPro" id="IPR037066">
    <property type="entry name" value="Plug_dom_sf"/>
</dbReference>
<gene>
    <name evidence="19" type="ORF">L2764_13200</name>
</gene>
<evidence type="ECO:0000256" key="12">
    <source>
        <dbReference type="ARBA" id="ARBA00023170"/>
    </source>
</evidence>
<dbReference type="InterPro" id="IPR010105">
    <property type="entry name" value="TonB_sidphr_rcpt"/>
</dbReference>
<comment type="similarity">
    <text evidence="2 14 15">Belongs to the TonB-dependent receptor family.</text>
</comment>
<dbReference type="NCBIfam" id="TIGR01783">
    <property type="entry name" value="TonB-siderophor"/>
    <property type="match status" value="1"/>
</dbReference>
<dbReference type="CDD" id="cd01347">
    <property type="entry name" value="ligand_gated_channel"/>
    <property type="match status" value="1"/>
</dbReference>
<keyword evidence="4 14" id="KW-1134">Transmembrane beta strand</keyword>
<evidence type="ECO:0000256" key="16">
    <source>
        <dbReference type="SAM" id="SignalP"/>
    </source>
</evidence>
<keyword evidence="6 14" id="KW-0812">Transmembrane</keyword>
<evidence type="ECO:0000313" key="19">
    <source>
        <dbReference type="EMBL" id="MCL1125409.1"/>
    </source>
</evidence>
<keyword evidence="11 14" id="KW-0472">Membrane</keyword>
<keyword evidence="20" id="KW-1185">Reference proteome</keyword>
<keyword evidence="3 14" id="KW-0813">Transport</keyword>
<accession>A0ABT0LCW2</accession>
<dbReference type="SUPFAM" id="SSF56935">
    <property type="entry name" value="Porins"/>
    <property type="match status" value="1"/>
</dbReference>
<evidence type="ECO:0000256" key="8">
    <source>
        <dbReference type="ARBA" id="ARBA00023004"/>
    </source>
</evidence>
<protein>
    <submittedName>
        <fullName evidence="19">TonB-dependent siderophore receptor</fullName>
    </submittedName>
</protein>
<keyword evidence="5" id="KW-0410">Iron transport</keyword>
<proteinExistence type="inferred from homology"/>
<comment type="subcellular location">
    <subcellularLocation>
        <location evidence="1 14">Cell outer membrane</location>
        <topology evidence="1 14">Multi-pass membrane protein</topology>
    </subcellularLocation>
</comment>
<name>A0ABT0LCW2_9GAMM</name>
<feature type="domain" description="TonB-dependent receptor-like beta-barrel" evidence="17">
    <location>
        <begin position="258"/>
        <end position="713"/>
    </location>
</feature>
<dbReference type="Gene3D" id="2.40.170.20">
    <property type="entry name" value="TonB-dependent receptor, beta-barrel domain"/>
    <property type="match status" value="1"/>
</dbReference>
<dbReference type="Proteomes" id="UP001203423">
    <property type="component" value="Unassembled WGS sequence"/>
</dbReference>
<evidence type="ECO:0000259" key="18">
    <source>
        <dbReference type="Pfam" id="PF07715"/>
    </source>
</evidence>
<evidence type="ECO:0000256" key="5">
    <source>
        <dbReference type="ARBA" id="ARBA00022496"/>
    </source>
</evidence>
<evidence type="ECO:0000256" key="2">
    <source>
        <dbReference type="ARBA" id="ARBA00009810"/>
    </source>
</evidence>
<evidence type="ECO:0000256" key="14">
    <source>
        <dbReference type="PROSITE-ProRule" id="PRU01360"/>
    </source>
</evidence>
<keyword evidence="12 19" id="KW-0675">Receptor</keyword>
<dbReference type="RefSeq" id="WP_248940725.1">
    <property type="nucleotide sequence ID" value="NZ_JAKIKS010000048.1"/>
</dbReference>
<dbReference type="InterPro" id="IPR000531">
    <property type="entry name" value="Beta-barrel_TonB"/>
</dbReference>
<keyword evidence="10 15" id="KW-0798">TonB box</keyword>
<dbReference type="InterPro" id="IPR039426">
    <property type="entry name" value="TonB-dep_rcpt-like"/>
</dbReference>
<reference evidence="19 20" key="1">
    <citation type="submission" date="2022-01" db="EMBL/GenBank/DDBJ databases">
        <title>Whole genome-based taxonomy of the Shewanellaceae.</title>
        <authorList>
            <person name="Martin-Rodriguez A.J."/>
        </authorList>
    </citation>
    <scope>NUCLEOTIDE SEQUENCE [LARGE SCALE GENOMIC DNA]</scope>
    <source>
        <strain evidence="19 20">DSM 17177</strain>
    </source>
</reference>
<keyword evidence="7 16" id="KW-0732">Signal</keyword>
<dbReference type="PANTHER" id="PTHR32552">
    <property type="entry name" value="FERRICHROME IRON RECEPTOR-RELATED"/>
    <property type="match status" value="1"/>
</dbReference>
<evidence type="ECO:0000313" key="20">
    <source>
        <dbReference type="Proteomes" id="UP001203423"/>
    </source>
</evidence>
<dbReference type="Pfam" id="PF00593">
    <property type="entry name" value="TonB_dep_Rec_b-barrel"/>
    <property type="match status" value="1"/>
</dbReference>
<evidence type="ECO:0000256" key="9">
    <source>
        <dbReference type="ARBA" id="ARBA00023065"/>
    </source>
</evidence>
<dbReference type="Pfam" id="PF07715">
    <property type="entry name" value="Plug"/>
    <property type="match status" value="1"/>
</dbReference>
<evidence type="ECO:0000256" key="7">
    <source>
        <dbReference type="ARBA" id="ARBA00022729"/>
    </source>
</evidence>